<dbReference type="Pfam" id="PF10099">
    <property type="entry name" value="RskA_C"/>
    <property type="match status" value="1"/>
</dbReference>
<feature type="region of interest" description="Disordered" evidence="9">
    <location>
        <begin position="210"/>
        <end position="233"/>
    </location>
</feature>
<evidence type="ECO:0000256" key="8">
    <source>
        <dbReference type="ARBA" id="ARBA00030803"/>
    </source>
</evidence>
<dbReference type="InterPro" id="IPR051474">
    <property type="entry name" value="Anti-sigma-K/W_factor"/>
</dbReference>
<keyword evidence="4 10" id="KW-0812">Transmembrane</keyword>
<evidence type="ECO:0000259" key="11">
    <source>
        <dbReference type="Pfam" id="PF10099"/>
    </source>
</evidence>
<dbReference type="EMBL" id="ONZF01000004">
    <property type="protein sequence ID" value="SPJ24366.1"/>
    <property type="molecule type" value="Genomic_DNA"/>
</dbReference>
<keyword evidence="6 10" id="KW-0472">Membrane</keyword>
<accession>A0A2R8BWC2</accession>
<keyword evidence="5 10" id="KW-1133">Transmembrane helix</keyword>
<organism evidence="12 13">
    <name type="scientific">Palleronia abyssalis</name>
    <dbReference type="NCBI Taxonomy" id="1501240"/>
    <lineage>
        <taxon>Bacteria</taxon>
        <taxon>Pseudomonadati</taxon>
        <taxon>Pseudomonadota</taxon>
        <taxon>Alphaproteobacteria</taxon>
        <taxon>Rhodobacterales</taxon>
        <taxon>Roseobacteraceae</taxon>
        <taxon>Palleronia</taxon>
    </lineage>
</organism>
<evidence type="ECO:0000256" key="7">
    <source>
        <dbReference type="ARBA" id="ARBA00029829"/>
    </source>
</evidence>
<feature type="domain" description="Anti-sigma K factor RskA C-terminal" evidence="11">
    <location>
        <begin position="103"/>
        <end position="224"/>
    </location>
</feature>
<dbReference type="RefSeq" id="WP_108894203.1">
    <property type="nucleotide sequence ID" value="NZ_ONZF01000004.1"/>
</dbReference>
<dbReference type="Gene3D" id="1.10.10.1320">
    <property type="entry name" value="Anti-sigma factor, zinc-finger domain"/>
    <property type="match status" value="1"/>
</dbReference>
<dbReference type="GO" id="GO:0006417">
    <property type="term" value="P:regulation of translation"/>
    <property type="evidence" value="ECO:0007669"/>
    <property type="project" value="TreeGrafter"/>
</dbReference>
<evidence type="ECO:0000256" key="1">
    <source>
        <dbReference type="ARBA" id="ARBA00004167"/>
    </source>
</evidence>
<evidence type="ECO:0000313" key="13">
    <source>
        <dbReference type="Proteomes" id="UP000244912"/>
    </source>
</evidence>
<dbReference type="OrthoDB" id="9816387at2"/>
<dbReference type="GO" id="GO:0005886">
    <property type="term" value="C:plasma membrane"/>
    <property type="evidence" value="ECO:0007669"/>
    <property type="project" value="UniProtKB-SubCell"/>
</dbReference>
<keyword evidence="13" id="KW-1185">Reference proteome</keyword>
<dbReference type="AlphaFoldDB" id="A0A2R8BWC2"/>
<evidence type="ECO:0000256" key="2">
    <source>
        <dbReference type="ARBA" id="ARBA00004236"/>
    </source>
</evidence>
<comment type="subcellular location">
    <subcellularLocation>
        <location evidence="2">Cell membrane</location>
    </subcellularLocation>
    <subcellularLocation>
        <location evidence="1">Membrane</location>
        <topology evidence="1">Single-pass membrane protein</topology>
    </subcellularLocation>
</comment>
<dbReference type="GO" id="GO:0016989">
    <property type="term" value="F:sigma factor antagonist activity"/>
    <property type="evidence" value="ECO:0007669"/>
    <property type="project" value="TreeGrafter"/>
</dbReference>
<sequence length="233" mass="23963">MAENDEEDAGLAAEYVLHLLPEDERRAAEDRLAVDGGFRALVADWTEHLAQLADDVAPVAPPAGLRARLAEAVSAQARPSRGATQGRGIMRWFGGAVGMAFGALAAVVILIAVLPPVQPPYSGPFYAAELAGEQSDLLVQARFDPRDDTLLVERQSGAAAAGRVLQLWLIAGDADPVSLGVLPEDTTARIAVPAPLGQQIAGGILAISDEPPGGSPTGLPTGDVLAAGEVGEV</sequence>
<dbReference type="PANTHER" id="PTHR37461:SF1">
    <property type="entry name" value="ANTI-SIGMA-K FACTOR RSKA"/>
    <property type="match status" value="1"/>
</dbReference>
<evidence type="ECO:0000313" key="12">
    <source>
        <dbReference type="EMBL" id="SPJ24366.1"/>
    </source>
</evidence>
<evidence type="ECO:0000256" key="10">
    <source>
        <dbReference type="SAM" id="Phobius"/>
    </source>
</evidence>
<keyword evidence="3" id="KW-1003">Cell membrane</keyword>
<protein>
    <recommendedName>
        <fullName evidence="8">Regulator of SigK</fullName>
    </recommendedName>
    <alternativeName>
        <fullName evidence="7">Sigma-K anti-sigma factor RskA</fullName>
    </alternativeName>
</protein>
<evidence type="ECO:0000256" key="5">
    <source>
        <dbReference type="ARBA" id="ARBA00022989"/>
    </source>
</evidence>
<name>A0A2R8BWC2_9RHOB</name>
<evidence type="ECO:0000256" key="6">
    <source>
        <dbReference type="ARBA" id="ARBA00023136"/>
    </source>
</evidence>
<dbReference type="InterPro" id="IPR041916">
    <property type="entry name" value="Anti_sigma_zinc_sf"/>
</dbReference>
<evidence type="ECO:0000256" key="4">
    <source>
        <dbReference type="ARBA" id="ARBA00022692"/>
    </source>
</evidence>
<reference evidence="13" key="1">
    <citation type="submission" date="2018-03" db="EMBL/GenBank/DDBJ databases">
        <authorList>
            <person name="Rodrigo-Torres L."/>
            <person name="Arahal R. D."/>
            <person name="Lucena T."/>
        </authorList>
    </citation>
    <scope>NUCLEOTIDE SEQUENCE [LARGE SCALE GENOMIC DNA]</scope>
    <source>
        <strain evidence="13">CECT 8504</strain>
    </source>
</reference>
<feature type="transmembrane region" description="Helical" evidence="10">
    <location>
        <begin position="92"/>
        <end position="114"/>
    </location>
</feature>
<gene>
    <name evidence="12" type="ORF">PAA8504_02194</name>
</gene>
<dbReference type="InterPro" id="IPR018764">
    <property type="entry name" value="RskA_C"/>
</dbReference>
<dbReference type="PANTHER" id="PTHR37461">
    <property type="entry name" value="ANTI-SIGMA-K FACTOR RSKA"/>
    <property type="match status" value="1"/>
</dbReference>
<evidence type="ECO:0000256" key="3">
    <source>
        <dbReference type="ARBA" id="ARBA00022475"/>
    </source>
</evidence>
<proteinExistence type="predicted"/>
<dbReference type="Proteomes" id="UP000244912">
    <property type="component" value="Unassembled WGS sequence"/>
</dbReference>
<evidence type="ECO:0000256" key="9">
    <source>
        <dbReference type="SAM" id="MobiDB-lite"/>
    </source>
</evidence>